<name>A0A8J7HCJ6_9FIRM</name>
<evidence type="ECO:0000313" key="3">
    <source>
        <dbReference type="EMBL" id="MBH1942410.1"/>
    </source>
</evidence>
<dbReference type="InterPro" id="IPR003509">
    <property type="entry name" value="UPF0102_YraN-like"/>
</dbReference>
<dbReference type="AlphaFoldDB" id="A0A8J7HCJ6"/>
<evidence type="ECO:0000313" key="4">
    <source>
        <dbReference type="Proteomes" id="UP000623269"/>
    </source>
</evidence>
<dbReference type="InterPro" id="IPR011335">
    <property type="entry name" value="Restrct_endonuc-II-like"/>
</dbReference>
<accession>A0A8J7HCJ6</accession>
<dbReference type="GO" id="GO:0003676">
    <property type="term" value="F:nucleic acid binding"/>
    <property type="evidence" value="ECO:0007669"/>
    <property type="project" value="InterPro"/>
</dbReference>
<evidence type="ECO:0000256" key="2">
    <source>
        <dbReference type="HAMAP-Rule" id="MF_00048"/>
    </source>
</evidence>
<dbReference type="NCBIfam" id="NF009150">
    <property type="entry name" value="PRK12497.1-3"/>
    <property type="match status" value="1"/>
</dbReference>
<dbReference type="EMBL" id="JAEAGR010000021">
    <property type="protein sequence ID" value="MBH1942410.1"/>
    <property type="molecule type" value="Genomic_DNA"/>
</dbReference>
<evidence type="ECO:0000256" key="1">
    <source>
        <dbReference type="ARBA" id="ARBA00006738"/>
    </source>
</evidence>
<reference evidence="3" key="1">
    <citation type="submission" date="2020-12" db="EMBL/GenBank/DDBJ databases">
        <title>M. sibirica DSM 26468T genome.</title>
        <authorList>
            <person name="Thieme N."/>
            <person name="Rettenmaier R."/>
            <person name="Zverlov V."/>
            <person name="Liebl W."/>
        </authorList>
    </citation>
    <scope>NUCLEOTIDE SEQUENCE</scope>
    <source>
        <strain evidence="3">DSM 26468</strain>
    </source>
</reference>
<comment type="similarity">
    <text evidence="1 2">Belongs to the UPF0102 family.</text>
</comment>
<dbReference type="PANTHER" id="PTHR34039:SF1">
    <property type="entry name" value="UPF0102 PROTEIN YRAN"/>
    <property type="match status" value="1"/>
</dbReference>
<dbReference type="PANTHER" id="PTHR34039">
    <property type="entry name" value="UPF0102 PROTEIN YRAN"/>
    <property type="match status" value="1"/>
</dbReference>
<dbReference type="Gene3D" id="3.40.1350.10">
    <property type="match status" value="1"/>
</dbReference>
<proteinExistence type="inferred from homology"/>
<dbReference type="Pfam" id="PF02021">
    <property type="entry name" value="UPF0102"/>
    <property type="match status" value="1"/>
</dbReference>
<protein>
    <recommendedName>
        <fullName evidence="2">UPF0102 protein I5677_16020</fullName>
    </recommendedName>
</protein>
<dbReference type="HAMAP" id="MF_00048">
    <property type="entry name" value="UPF0102"/>
    <property type="match status" value="1"/>
</dbReference>
<dbReference type="CDD" id="cd20736">
    <property type="entry name" value="PoNe_Nuclease"/>
    <property type="match status" value="1"/>
</dbReference>
<dbReference type="NCBIfam" id="TIGR00252">
    <property type="entry name" value="YraN family protein"/>
    <property type="match status" value="1"/>
</dbReference>
<dbReference type="Proteomes" id="UP000623269">
    <property type="component" value="Unassembled WGS sequence"/>
</dbReference>
<comment type="caution">
    <text evidence="3">The sequence shown here is derived from an EMBL/GenBank/DDBJ whole genome shotgun (WGS) entry which is preliminary data.</text>
</comment>
<dbReference type="InterPro" id="IPR011856">
    <property type="entry name" value="tRNA_endonuc-like_dom_sf"/>
</dbReference>
<organism evidence="3 4">
    <name type="scientific">Mobilitalea sibirica</name>
    <dbReference type="NCBI Taxonomy" id="1462919"/>
    <lineage>
        <taxon>Bacteria</taxon>
        <taxon>Bacillati</taxon>
        <taxon>Bacillota</taxon>
        <taxon>Clostridia</taxon>
        <taxon>Lachnospirales</taxon>
        <taxon>Lachnospiraceae</taxon>
        <taxon>Mobilitalea</taxon>
    </lineage>
</organism>
<gene>
    <name evidence="3" type="ORF">I5677_16020</name>
</gene>
<keyword evidence="4" id="KW-1185">Reference proteome</keyword>
<sequence length="116" mass="13732">MNKREVGTQYEYRAADFLRKHGYEIIHRNFRCRIGEIDLIAKSEGYLCFIEVKYRSNTYHGFPAEAVNIRKIMKIHRTAQYYMLINQIPQHTPCRFDVVVILNGEFTLLKNAFEGV</sequence>
<dbReference type="SUPFAM" id="SSF52980">
    <property type="entry name" value="Restriction endonuclease-like"/>
    <property type="match status" value="1"/>
</dbReference>
<dbReference type="RefSeq" id="WP_197662662.1">
    <property type="nucleotide sequence ID" value="NZ_JAEAGR010000021.1"/>
</dbReference>